<dbReference type="PROSITE" id="PS50977">
    <property type="entry name" value="HTH_TETR_2"/>
    <property type="match status" value="1"/>
</dbReference>
<feature type="DNA-binding region" description="H-T-H motif" evidence="2">
    <location>
        <begin position="43"/>
        <end position="62"/>
    </location>
</feature>
<organism evidence="4 5">
    <name type="scientific">Pannonibacter phragmitetus</name>
    <dbReference type="NCBI Taxonomy" id="121719"/>
    <lineage>
        <taxon>Bacteria</taxon>
        <taxon>Pseudomonadati</taxon>
        <taxon>Pseudomonadota</taxon>
        <taxon>Alphaproteobacteria</taxon>
        <taxon>Hyphomicrobiales</taxon>
        <taxon>Stappiaceae</taxon>
        <taxon>Pannonibacter</taxon>
    </lineage>
</organism>
<protein>
    <submittedName>
        <fullName evidence="4">Tetracycline repressor protein TetR</fullName>
    </submittedName>
</protein>
<reference evidence="4 5" key="1">
    <citation type="submission" date="2018-06" db="EMBL/GenBank/DDBJ databases">
        <authorList>
            <consortium name="Pathogen Informatics"/>
            <person name="Doyle S."/>
        </authorList>
    </citation>
    <scope>NUCLEOTIDE SEQUENCE [LARGE SCALE GENOMIC DNA]</scope>
    <source>
        <strain evidence="4 5">NCTC13350</strain>
    </source>
</reference>
<dbReference type="PANTHER" id="PTHR30055">
    <property type="entry name" value="HTH-TYPE TRANSCRIPTIONAL REGULATOR RUTR"/>
    <property type="match status" value="1"/>
</dbReference>
<dbReference type="PRINTS" id="PR00455">
    <property type="entry name" value="HTHTETR"/>
</dbReference>
<dbReference type="AlphaFoldDB" id="A0A379HJQ6"/>
<keyword evidence="1 2" id="KW-0238">DNA-binding</keyword>
<accession>A0A379HJQ6</accession>
<gene>
    <name evidence="4" type="ORF">NCTC13350_04280</name>
</gene>
<dbReference type="GO" id="GO:0003700">
    <property type="term" value="F:DNA-binding transcription factor activity"/>
    <property type="evidence" value="ECO:0007669"/>
    <property type="project" value="TreeGrafter"/>
</dbReference>
<name>A0A379HJQ6_9HYPH</name>
<feature type="domain" description="HTH tetR-type" evidence="3">
    <location>
        <begin position="20"/>
        <end position="80"/>
    </location>
</feature>
<evidence type="ECO:0000256" key="2">
    <source>
        <dbReference type="PROSITE-ProRule" id="PRU00335"/>
    </source>
</evidence>
<dbReference type="InterPro" id="IPR050109">
    <property type="entry name" value="HTH-type_TetR-like_transc_reg"/>
</dbReference>
<dbReference type="InterPro" id="IPR001647">
    <property type="entry name" value="HTH_TetR"/>
</dbReference>
<dbReference type="Pfam" id="PF00440">
    <property type="entry name" value="TetR_N"/>
    <property type="match status" value="1"/>
</dbReference>
<dbReference type="OrthoDB" id="3218408at2"/>
<evidence type="ECO:0000259" key="3">
    <source>
        <dbReference type="PROSITE" id="PS50977"/>
    </source>
</evidence>
<evidence type="ECO:0000313" key="5">
    <source>
        <dbReference type="Proteomes" id="UP000255000"/>
    </source>
</evidence>
<dbReference type="SUPFAM" id="SSF46689">
    <property type="entry name" value="Homeodomain-like"/>
    <property type="match status" value="1"/>
</dbReference>
<sequence>MKQDTDITAETGITGETGWRGSADLWLDAALEALLEAGVEAVKIQPLAKKLNLSRTSFYWFFKDREALLAALVARWREKNTGAILRQTGAYAETLAEAMLNVIDCWLDPALFDSRLEFALRSWALQSPDILREVQEADRLRLEALTGLFTRFGISGTEADVRARTVYLTQTGYISMQTREDLPTRMHRIPAYVTIFTGQPPNQRELARFHARHGFAGEGGVD</sequence>
<evidence type="ECO:0000256" key="1">
    <source>
        <dbReference type="ARBA" id="ARBA00023125"/>
    </source>
</evidence>
<proteinExistence type="predicted"/>
<dbReference type="EMBL" id="UGSK01000002">
    <property type="protein sequence ID" value="SUC82787.1"/>
    <property type="molecule type" value="Genomic_DNA"/>
</dbReference>
<dbReference type="Proteomes" id="UP000255000">
    <property type="component" value="Unassembled WGS sequence"/>
</dbReference>
<evidence type="ECO:0000313" key="4">
    <source>
        <dbReference type="EMBL" id="SUC82787.1"/>
    </source>
</evidence>
<dbReference type="RefSeq" id="WP_019965439.1">
    <property type="nucleotide sequence ID" value="NZ_UGSK01000002.1"/>
</dbReference>
<dbReference type="InterPro" id="IPR009057">
    <property type="entry name" value="Homeodomain-like_sf"/>
</dbReference>
<dbReference type="Gene3D" id="1.10.357.10">
    <property type="entry name" value="Tetracycline Repressor, domain 2"/>
    <property type="match status" value="1"/>
</dbReference>
<dbReference type="GO" id="GO:0000976">
    <property type="term" value="F:transcription cis-regulatory region binding"/>
    <property type="evidence" value="ECO:0007669"/>
    <property type="project" value="TreeGrafter"/>
</dbReference>
<dbReference type="PANTHER" id="PTHR30055:SF239">
    <property type="entry name" value="TRANSCRIPTIONAL REGULATORY PROTEIN"/>
    <property type="match status" value="1"/>
</dbReference>